<keyword evidence="2" id="KW-0472">Membrane</keyword>
<feature type="transmembrane region" description="Helical" evidence="2">
    <location>
        <begin position="300"/>
        <end position="319"/>
    </location>
</feature>
<feature type="transmembrane region" description="Helical" evidence="2">
    <location>
        <begin position="385"/>
        <end position="402"/>
    </location>
</feature>
<keyword evidence="2" id="KW-1133">Transmembrane helix</keyword>
<keyword evidence="2" id="KW-0812">Transmembrane</keyword>
<dbReference type="Pfam" id="PF10101">
    <property type="entry name" value="DUF2339"/>
    <property type="match status" value="1"/>
</dbReference>
<evidence type="ECO:0000256" key="1">
    <source>
        <dbReference type="SAM" id="MobiDB-lite"/>
    </source>
</evidence>
<feature type="transmembrane region" description="Helical" evidence="2">
    <location>
        <begin position="173"/>
        <end position="192"/>
    </location>
</feature>
<feature type="transmembrane region" description="Helical" evidence="2">
    <location>
        <begin position="492"/>
        <end position="512"/>
    </location>
</feature>
<dbReference type="EMBL" id="JBHUHX010000063">
    <property type="protein sequence ID" value="MFD2114101.1"/>
    <property type="molecule type" value="Genomic_DNA"/>
</dbReference>
<feature type="transmembrane region" description="Helical" evidence="2">
    <location>
        <begin position="701"/>
        <end position="721"/>
    </location>
</feature>
<feature type="transmembrane region" description="Helical" evidence="2">
    <location>
        <begin position="441"/>
        <end position="456"/>
    </location>
</feature>
<feature type="transmembrane region" description="Helical" evidence="2">
    <location>
        <begin position="559"/>
        <end position="579"/>
    </location>
</feature>
<dbReference type="PIRSF" id="PIRSF035905">
    <property type="entry name" value="UCP035905_mp"/>
    <property type="match status" value="1"/>
</dbReference>
<keyword evidence="4" id="KW-1185">Reference proteome</keyword>
<feature type="transmembrane region" description="Helical" evidence="2">
    <location>
        <begin position="774"/>
        <end position="793"/>
    </location>
</feature>
<feature type="transmembrane region" description="Helical" evidence="2">
    <location>
        <begin position="221"/>
        <end position="246"/>
    </location>
</feature>
<dbReference type="InterPro" id="IPR014600">
    <property type="entry name" value="UCP035905_mem"/>
</dbReference>
<reference evidence="4" key="1">
    <citation type="journal article" date="2019" name="Int. J. Syst. Evol. Microbiol.">
        <title>The Global Catalogue of Microorganisms (GCM) 10K type strain sequencing project: providing services to taxonomists for standard genome sequencing and annotation.</title>
        <authorList>
            <consortium name="The Broad Institute Genomics Platform"/>
            <consortium name="The Broad Institute Genome Sequencing Center for Infectious Disease"/>
            <person name="Wu L."/>
            <person name="Ma J."/>
        </authorList>
    </citation>
    <scope>NUCLEOTIDE SEQUENCE [LARGE SCALE GENOMIC DNA]</scope>
    <source>
        <strain evidence="4">KACC 12597</strain>
    </source>
</reference>
<feature type="transmembrane region" description="Helical" evidence="2">
    <location>
        <begin position="870"/>
        <end position="889"/>
    </location>
</feature>
<feature type="transmembrane region" description="Helical" evidence="2">
    <location>
        <begin position="276"/>
        <end position="295"/>
    </location>
</feature>
<dbReference type="PANTHER" id="PTHR38434:SF1">
    <property type="entry name" value="BLL2549 PROTEIN"/>
    <property type="match status" value="1"/>
</dbReference>
<accession>A0ABW4YEQ2</accession>
<evidence type="ECO:0000256" key="2">
    <source>
        <dbReference type="SAM" id="Phobius"/>
    </source>
</evidence>
<evidence type="ECO:0000313" key="3">
    <source>
        <dbReference type="EMBL" id="MFD2114101.1"/>
    </source>
</evidence>
<protein>
    <submittedName>
        <fullName evidence="3">DUF2339 domain-containing protein</fullName>
    </submittedName>
</protein>
<feature type="transmembrane region" description="Helical" evidence="2">
    <location>
        <begin position="468"/>
        <end position="486"/>
    </location>
</feature>
<sequence>MPIRDVLLTLVLSLAGLAFGLWSDEPLLYGLIGLLFGRQLSLSLSVDDLREQIARLRNAPAPGASSSTQTETDRAAAQPTQPTTAEQASEPDSEPLSLDLDWQTTPEPTVAKPEATRPAPRPDPILGFIQLVRDWFLGGNLFVRVGILLVFFGVAFLIKYAVDQQWLSFTLELRLAAVAAGGAALLGLGWRLRKGRRDYALLLQGAGIGILYLAIHGSHQLAHLLGAGPAFAALTAIGLGAAGLAVIQNAPSLAWFGFAGGFLAPILGNAGTDDHVALFAYYALLNAAILAVAWFRSWRALNLLGFAFTFAIAVAWGVLRYTPDRFASTEPFLALYFLFYVAITVLHALRQPPRLRGYVDATLLFGTPILSFACQVALVRHFEYGIAWSALAMGLFYLALSGGVRRLRSEGLELLAQAFLVLGIIFLSIAIPFALAAETTAGAWALEGAGLVWIGARQGRPLARAFGLLLQAGAALAFIAGLPYATPHPFANAAYLASAMIGIASLVSAYWLDRCETKRARWEWGGAPWLLLWGLAWWFGAGVLELNRIDPADAFAAHWLWYGTGSLLTAELLVSLLSWRRLDRALSAGALIGLAALAVSLDRLSHPAEAGGMLAWPLFLAAAYLTLWRSERRGRHALLPWSHAALALLLVALMQWETSWRLLEQFGAVEGWRVAAIALVPLLGLHLVSKAGFWPIGDWRLVYRVLVGGVLAVGLLLWALWSAESSGGTGSLPWIPVLNPVDAMTGLVLLVLARWWIGLAEQGVIASHWRDDRLFWGLLGGLAFLWINLMLLRALHHFGGIGYSAHALFRSDLVQTSISVLWGLTGVGLLLAARWRGSRPLWMTAAFLFAAVVLKLFAIDLAASGTIERIVSFLAVGGLLVGIGWLSPLPPKRNDRDG</sequence>
<feature type="transmembrane region" description="Helical" evidence="2">
    <location>
        <begin position="840"/>
        <end position="858"/>
    </location>
</feature>
<feature type="transmembrane region" description="Helical" evidence="2">
    <location>
        <begin position="610"/>
        <end position="627"/>
    </location>
</feature>
<dbReference type="InterPro" id="IPR019286">
    <property type="entry name" value="DUF2339_TM"/>
</dbReference>
<feature type="transmembrane region" description="Helical" evidence="2">
    <location>
        <begin position="199"/>
        <end position="215"/>
    </location>
</feature>
<proteinExistence type="predicted"/>
<gene>
    <name evidence="3" type="ORF">ACFSJC_19805</name>
</gene>
<feature type="transmembrane region" description="Helical" evidence="2">
    <location>
        <begin position="524"/>
        <end position="544"/>
    </location>
</feature>
<comment type="caution">
    <text evidence="3">The sequence shown here is derived from an EMBL/GenBank/DDBJ whole genome shotgun (WGS) entry which is preliminary data.</text>
</comment>
<feature type="transmembrane region" description="Helical" evidence="2">
    <location>
        <begin position="671"/>
        <end position="689"/>
    </location>
</feature>
<feature type="region of interest" description="Disordered" evidence="1">
    <location>
        <begin position="57"/>
        <end position="118"/>
    </location>
</feature>
<dbReference type="PANTHER" id="PTHR38434">
    <property type="entry name" value="BLL2549 PROTEIN"/>
    <property type="match status" value="1"/>
</dbReference>
<feature type="compositionally biased region" description="Low complexity" evidence="1">
    <location>
        <begin position="75"/>
        <end position="88"/>
    </location>
</feature>
<dbReference type="RefSeq" id="WP_386029031.1">
    <property type="nucleotide sequence ID" value="NZ_JBHUHX010000063.1"/>
</dbReference>
<dbReference type="Proteomes" id="UP001597337">
    <property type="component" value="Unassembled WGS sequence"/>
</dbReference>
<feature type="transmembrane region" description="Helical" evidence="2">
    <location>
        <begin position="331"/>
        <end position="349"/>
    </location>
</feature>
<evidence type="ECO:0000313" key="4">
    <source>
        <dbReference type="Proteomes" id="UP001597337"/>
    </source>
</evidence>
<feature type="transmembrane region" description="Helical" evidence="2">
    <location>
        <begin position="586"/>
        <end position="604"/>
    </location>
</feature>
<name>A0ABW4YEQ2_9GAMM</name>
<feature type="transmembrane region" description="Helical" evidence="2">
    <location>
        <begin position="414"/>
        <end position="435"/>
    </location>
</feature>
<feature type="transmembrane region" description="Helical" evidence="2">
    <location>
        <begin position="639"/>
        <end position="656"/>
    </location>
</feature>
<feature type="transmembrane region" description="Helical" evidence="2">
    <location>
        <begin position="733"/>
        <end position="753"/>
    </location>
</feature>
<feature type="transmembrane region" description="Helical" evidence="2">
    <location>
        <begin position="253"/>
        <end position="270"/>
    </location>
</feature>
<feature type="transmembrane region" description="Helical" evidence="2">
    <location>
        <begin position="361"/>
        <end position="379"/>
    </location>
</feature>
<feature type="transmembrane region" description="Helical" evidence="2">
    <location>
        <begin position="813"/>
        <end position="833"/>
    </location>
</feature>
<organism evidence="3 4">
    <name type="scientific">Thiorhodococcus fuscus</name>
    <dbReference type="NCBI Taxonomy" id="527200"/>
    <lineage>
        <taxon>Bacteria</taxon>
        <taxon>Pseudomonadati</taxon>
        <taxon>Pseudomonadota</taxon>
        <taxon>Gammaproteobacteria</taxon>
        <taxon>Chromatiales</taxon>
        <taxon>Chromatiaceae</taxon>
        <taxon>Thiorhodococcus</taxon>
    </lineage>
</organism>
<feature type="transmembrane region" description="Helical" evidence="2">
    <location>
        <begin position="141"/>
        <end position="161"/>
    </location>
</feature>